<dbReference type="RefSeq" id="WP_017126198.1">
    <property type="nucleotide sequence ID" value="NZ_JACAOR010000005.1"/>
</dbReference>
<gene>
    <name evidence="2" type="ORF">HX845_27445</name>
</gene>
<dbReference type="AlphaFoldDB" id="A0A7Y7Y456"/>
<feature type="region of interest" description="Disordered" evidence="1">
    <location>
        <begin position="88"/>
        <end position="109"/>
    </location>
</feature>
<organism evidence="2 3">
    <name type="scientific">Pseudomonas gingeri</name>
    <dbReference type="NCBI Taxonomy" id="117681"/>
    <lineage>
        <taxon>Bacteria</taxon>
        <taxon>Pseudomonadati</taxon>
        <taxon>Pseudomonadota</taxon>
        <taxon>Gammaproteobacteria</taxon>
        <taxon>Pseudomonadales</taxon>
        <taxon>Pseudomonadaceae</taxon>
        <taxon>Pseudomonas</taxon>
    </lineage>
</organism>
<name>A0A7Y7Y456_9PSED</name>
<evidence type="ECO:0000256" key="1">
    <source>
        <dbReference type="SAM" id="MobiDB-lite"/>
    </source>
</evidence>
<feature type="region of interest" description="Disordered" evidence="1">
    <location>
        <begin position="133"/>
        <end position="188"/>
    </location>
</feature>
<feature type="compositionally biased region" description="Low complexity" evidence="1">
    <location>
        <begin position="88"/>
        <end position="103"/>
    </location>
</feature>
<evidence type="ECO:0000313" key="2">
    <source>
        <dbReference type="EMBL" id="NWC17420.1"/>
    </source>
</evidence>
<feature type="compositionally biased region" description="Polar residues" evidence="1">
    <location>
        <begin position="163"/>
        <end position="173"/>
    </location>
</feature>
<reference evidence="2 3" key="1">
    <citation type="submission" date="2020-04" db="EMBL/GenBank/DDBJ databases">
        <title>Molecular characterization of pseudomonads from Agaricus bisporus reveal novel blotch 2 pathogens in Western Europe.</title>
        <authorList>
            <person name="Taparia T."/>
            <person name="Krijger M."/>
            <person name="Haynes E."/>
            <person name="Elpinstone J.G."/>
            <person name="Noble R."/>
            <person name="Van Der Wolf J."/>
        </authorList>
    </citation>
    <scope>NUCLEOTIDE SEQUENCE [LARGE SCALE GENOMIC DNA]</scope>
    <source>
        <strain evidence="2 3">IPO3738</strain>
    </source>
</reference>
<feature type="compositionally biased region" description="Polar residues" evidence="1">
    <location>
        <begin position="1"/>
        <end position="17"/>
    </location>
</feature>
<comment type="caution">
    <text evidence="2">The sequence shown here is derived from an EMBL/GenBank/DDBJ whole genome shotgun (WGS) entry which is preliminary data.</text>
</comment>
<dbReference type="EMBL" id="JACAQE010000009">
    <property type="protein sequence ID" value="NWC17420.1"/>
    <property type="molecule type" value="Genomic_DNA"/>
</dbReference>
<protein>
    <submittedName>
        <fullName evidence="2">Uncharacterized protein</fullName>
    </submittedName>
</protein>
<evidence type="ECO:0000313" key="3">
    <source>
        <dbReference type="Proteomes" id="UP000517547"/>
    </source>
</evidence>
<sequence length="188" mass="19952">MLVNARNQTHAIQPSNRSDLDPTTAANNALSSGFVQSAQAAAGLTSAPAAQNAANKAADKVADNVNAAFAKTRVHLQAKVPDVAAAATMTATPPTTRTAPTATSNDSDAMKEFKDYMSKSPVERLREQMLKEQGLTEESFNALPPEQQQAINNKIAERIKEQFSAQTDKNSPNPVDKQAASAFLATNN</sequence>
<accession>A0A7Y7Y456</accession>
<feature type="region of interest" description="Disordered" evidence="1">
    <location>
        <begin position="1"/>
        <end position="25"/>
    </location>
</feature>
<proteinExistence type="predicted"/>
<dbReference type="Proteomes" id="UP000517547">
    <property type="component" value="Unassembled WGS sequence"/>
</dbReference>
<dbReference type="GeneID" id="57660581"/>